<evidence type="ECO:0000313" key="2">
    <source>
        <dbReference type="Proteomes" id="UP000886998"/>
    </source>
</evidence>
<evidence type="ECO:0000313" key="1">
    <source>
        <dbReference type="EMBL" id="GFY51893.1"/>
    </source>
</evidence>
<proteinExistence type="predicted"/>
<dbReference type="Proteomes" id="UP000886998">
    <property type="component" value="Unassembled WGS sequence"/>
</dbReference>
<sequence>MLSEKRRRAFEQARCKKIQKYEPLRPYFCSLGYENVKIVPIVVESIRAWDPSNDSFLRMEDQKELPQNPEKALCLLLH</sequence>
<accession>A0A8X6XDQ6</accession>
<protein>
    <submittedName>
        <fullName evidence="1">Uncharacterized protein</fullName>
    </submittedName>
</protein>
<keyword evidence="2" id="KW-1185">Reference proteome</keyword>
<reference evidence="1" key="1">
    <citation type="submission" date="2020-08" db="EMBL/GenBank/DDBJ databases">
        <title>Multicomponent nature underlies the extraordinary mechanical properties of spider dragline silk.</title>
        <authorList>
            <person name="Kono N."/>
            <person name="Nakamura H."/>
            <person name="Mori M."/>
            <person name="Yoshida Y."/>
            <person name="Ohtoshi R."/>
            <person name="Malay A.D."/>
            <person name="Moran D.A.P."/>
            <person name="Tomita M."/>
            <person name="Numata K."/>
            <person name="Arakawa K."/>
        </authorList>
    </citation>
    <scope>NUCLEOTIDE SEQUENCE</scope>
</reference>
<organism evidence="1 2">
    <name type="scientific">Trichonephila inaurata madagascariensis</name>
    <dbReference type="NCBI Taxonomy" id="2747483"/>
    <lineage>
        <taxon>Eukaryota</taxon>
        <taxon>Metazoa</taxon>
        <taxon>Ecdysozoa</taxon>
        <taxon>Arthropoda</taxon>
        <taxon>Chelicerata</taxon>
        <taxon>Arachnida</taxon>
        <taxon>Araneae</taxon>
        <taxon>Araneomorphae</taxon>
        <taxon>Entelegynae</taxon>
        <taxon>Araneoidea</taxon>
        <taxon>Nephilidae</taxon>
        <taxon>Trichonephila</taxon>
        <taxon>Trichonephila inaurata</taxon>
    </lineage>
</organism>
<name>A0A8X6XDQ6_9ARAC</name>
<dbReference type="AlphaFoldDB" id="A0A8X6XDQ6"/>
<gene>
    <name evidence="1" type="ORF">TNIN_230261</name>
</gene>
<dbReference type="EMBL" id="BMAV01008352">
    <property type="protein sequence ID" value="GFY51893.1"/>
    <property type="molecule type" value="Genomic_DNA"/>
</dbReference>
<comment type="caution">
    <text evidence="1">The sequence shown here is derived from an EMBL/GenBank/DDBJ whole genome shotgun (WGS) entry which is preliminary data.</text>
</comment>